<evidence type="ECO:0000313" key="3">
    <source>
        <dbReference type="Proteomes" id="UP000198367"/>
    </source>
</evidence>
<dbReference type="EMBL" id="CP022358">
    <property type="protein sequence ID" value="ASK67955.1"/>
    <property type="molecule type" value="Genomic_DNA"/>
</dbReference>
<evidence type="ECO:0000313" key="2">
    <source>
        <dbReference type="EMBL" id="ASK67955.1"/>
    </source>
</evidence>
<dbReference type="InterPro" id="IPR051606">
    <property type="entry name" value="Polyketide_Oxido-like"/>
</dbReference>
<dbReference type="GO" id="GO:0016646">
    <property type="term" value="F:oxidoreductase activity, acting on the CH-NH group of donors, NAD or NADP as acceptor"/>
    <property type="evidence" value="ECO:0007669"/>
    <property type="project" value="TreeGrafter"/>
</dbReference>
<feature type="domain" description="NAD(P)-binding" evidence="1">
    <location>
        <begin position="7"/>
        <end position="195"/>
    </location>
</feature>
<dbReference type="RefSeq" id="WP_089066958.1">
    <property type="nucleotide sequence ID" value="NZ_CP022358.1"/>
</dbReference>
<sequence length="210" mass="21930">MKIAVLGASGWIGGTIFNEALSRGHEVVALVRDPSKLGETAAEVRSVDLTQPLKADTFAGVDVVIAAVGARAEQNHGIVAKTVNNLLAVLPQAKVPRLLWVGGAGSLEVAPGVTLVSTPDFPPAYKDEALAQGEALKAFRAANTTVNWTFVSPAAEIYPGASEGPYRLGGDSFFTDANGQSKISVADYAKAMLDEAEKAAHLNQRISVAY</sequence>
<dbReference type="CDD" id="cd05244">
    <property type="entry name" value="BVR-B_like_SDR_a"/>
    <property type="match status" value="1"/>
</dbReference>
<reference evidence="2 3" key="1">
    <citation type="submission" date="2017-07" db="EMBL/GenBank/DDBJ databases">
        <title>Phenotypical and genomic characterization of a clinical isolate of Shewanella bicestrii sp. nov. producing an extended-spectrum beta-lactamase and a new oxacillinase variant.</title>
        <authorList>
            <person name="Jousset A.B."/>
            <person name="Bonnin R.A."/>
            <person name="Girlich D."/>
            <person name="Dabos L."/>
            <person name="Potron A."/>
            <person name="Dortet L."/>
            <person name="Glaser P."/>
            <person name="Naas T."/>
        </authorList>
    </citation>
    <scope>NUCLEOTIDE SEQUENCE [LARGE SCALE GENOMIC DNA]</scope>
    <source>
        <strain evidence="2 3">JAB-1</strain>
    </source>
</reference>
<dbReference type="Pfam" id="PF13460">
    <property type="entry name" value="NAD_binding_10"/>
    <property type="match status" value="1"/>
</dbReference>
<dbReference type="SUPFAM" id="SSF51735">
    <property type="entry name" value="NAD(P)-binding Rossmann-fold domains"/>
    <property type="match status" value="1"/>
</dbReference>
<dbReference type="PANTHER" id="PTHR43355:SF2">
    <property type="entry name" value="FLAVIN REDUCTASE (NADPH)"/>
    <property type="match status" value="1"/>
</dbReference>
<accession>A0A220UIM5</accession>
<dbReference type="PANTHER" id="PTHR43355">
    <property type="entry name" value="FLAVIN REDUCTASE (NADPH)"/>
    <property type="match status" value="1"/>
</dbReference>
<dbReference type="AlphaFoldDB" id="A0A220UIM5"/>
<keyword evidence="3" id="KW-1185">Reference proteome</keyword>
<dbReference type="Gene3D" id="3.40.50.720">
    <property type="entry name" value="NAD(P)-binding Rossmann-like Domain"/>
    <property type="match status" value="1"/>
</dbReference>
<organism evidence="2 3">
    <name type="scientific">Shewanella bicestrii</name>
    <dbReference type="NCBI Taxonomy" id="2018305"/>
    <lineage>
        <taxon>Bacteria</taxon>
        <taxon>Pseudomonadati</taxon>
        <taxon>Pseudomonadota</taxon>
        <taxon>Gammaproteobacteria</taxon>
        <taxon>Alteromonadales</taxon>
        <taxon>Shewanellaceae</taxon>
        <taxon>Shewanella</taxon>
    </lineage>
</organism>
<protein>
    <submittedName>
        <fullName evidence="2">NAD-dependent dehydratase</fullName>
    </submittedName>
</protein>
<dbReference type="InterPro" id="IPR016040">
    <property type="entry name" value="NAD(P)-bd_dom"/>
</dbReference>
<evidence type="ECO:0000259" key="1">
    <source>
        <dbReference type="Pfam" id="PF13460"/>
    </source>
</evidence>
<proteinExistence type="predicted"/>
<dbReference type="InterPro" id="IPR036291">
    <property type="entry name" value="NAD(P)-bd_dom_sf"/>
</dbReference>
<gene>
    <name evidence="2" type="ORF">CF168_03230</name>
</gene>
<dbReference type="Proteomes" id="UP000198367">
    <property type="component" value="Chromosome"/>
</dbReference>
<name>A0A220UIM5_9GAMM</name>
<dbReference type="KEGG" id="sbj:CF168_03230"/>